<feature type="region of interest" description="Disordered" evidence="2">
    <location>
        <begin position="641"/>
        <end position="725"/>
    </location>
</feature>
<evidence type="ECO:0000313" key="4">
    <source>
        <dbReference type="EMBL" id="CAL1583152.1"/>
    </source>
</evidence>
<evidence type="ECO:0000256" key="2">
    <source>
        <dbReference type="SAM" id="MobiDB-lite"/>
    </source>
</evidence>
<dbReference type="SUPFAM" id="SSF54928">
    <property type="entry name" value="RNA-binding domain, RBD"/>
    <property type="match status" value="1"/>
</dbReference>
<feature type="region of interest" description="Disordered" evidence="2">
    <location>
        <begin position="142"/>
        <end position="166"/>
    </location>
</feature>
<feature type="compositionally biased region" description="Acidic residues" evidence="2">
    <location>
        <begin position="646"/>
        <end position="690"/>
    </location>
</feature>
<keyword evidence="5" id="KW-1185">Reference proteome</keyword>
<evidence type="ECO:0000256" key="1">
    <source>
        <dbReference type="PROSITE-ProRule" id="PRU00176"/>
    </source>
</evidence>
<dbReference type="GO" id="GO:0003723">
    <property type="term" value="F:RNA binding"/>
    <property type="evidence" value="ECO:0007669"/>
    <property type="project" value="UniProtKB-UniRule"/>
</dbReference>
<dbReference type="InterPro" id="IPR000504">
    <property type="entry name" value="RRM_dom"/>
</dbReference>
<name>A0AAV2K6B3_KNICA</name>
<dbReference type="EMBL" id="OZ035837">
    <property type="protein sequence ID" value="CAL1583152.1"/>
    <property type="molecule type" value="Genomic_DNA"/>
</dbReference>
<feature type="compositionally biased region" description="Basic and acidic residues" evidence="2">
    <location>
        <begin position="442"/>
        <end position="457"/>
    </location>
</feature>
<dbReference type="Gene3D" id="3.30.70.330">
    <property type="match status" value="1"/>
</dbReference>
<evidence type="ECO:0000259" key="3">
    <source>
        <dbReference type="PROSITE" id="PS50102"/>
    </source>
</evidence>
<reference evidence="4 5" key="1">
    <citation type="submission" date="2024-04" db="EMBL/GenBank/DDBJ databases">
        <authorList>
            <person name="Waldvogel A.-M."/>
            <person name="Schoenle A."/>
        </authorList>
    </citation>
    <scope>NUCLEOTIDE SEQUENCE [LARGE SCALE GENOMIC DNA]</scope>
</reference>
<protein>
    <recommendedName>
        <fullName evidence="3">RRM domain-containing protein</fullName>
    </recommendedName>
</protein>
<feature type="region of interest" description="Disordered" evidence="2">
    <location>
        <begin position="572"/>
        <end position="613"/>
    </location>
</feature>
<accession>A0AAV2K6B3</accession>
<feature type="compositionally biased region" description="Polar residues" evidence="2">
    <location>
        <begin position="588"/>
        <end position="600"/>
    </location>
</feature>
<dbReference type="AlphaFoldDB" id="A0AAV2K6B3"/>
<dbReference type="InterPro" id="IPR012677">
    <property type="entry name" value="Nucleotide-bd_a/b_plait_sf"/>
</dbReference>
<dbReference type="Pfam" id="PF00076">
    <property type="entry name" value="RRM_1"/>
    <property type="match status" value="1"/>
</dbReference>
<sequence>MIPAVQQQSVESSCFHCTINQALLGNSQVCMLHYPRIHVVPTPATIPQPIVMNKASHVTSGDRINFLMNSVYKLIYESIYLALTDSKLLGWYLALSPLDRKIIQNNGGFHQFLRKHPLLELSKNHIYVKHITTVSRESSPQWSSNTVDSYSQHQGTFHSNHSYPTPQRMDPRLQELSKLAWQMASPYNGHTGSVEPEQVANFSLDSELEMHQQENPQSPAVGVFLNSPDLPSHGGDASALILESRHDTSSNEDFYSILEADKSIVLCVSENKTCNNRTTENRSTSPMTSVYTCDAMVGTEQTMTDTAVNTEVYMVDLDYLTKEFGTMKTERDELLLKVQMQRVSSPFTRIVNDLKKLETDYNRMRGRILSGISLQDLTPLSLGHDSSVAAIIGGIQKDCVSPQQHTMNDKPVHLGGDGSLQSEITGCSKGDSSSAKRVVTRLLKDGGTDQRADRKSSESFSSEAWFDAEEDLSSDGSGEQLKADKEPGAIMTEKPKAVNAGLCVFGLPSRATEADVMMLFQKYDVSELHVSNLKELSVAVVIVESQQSAEAAVRELNGLRVKGHTLQVELIQAGRSDHQSTRSRSDPETTNIPGKSQNLLPTTSSRKKVVSVSPTAQGTFVPQHYGTMGSFDILMTELKQCHPDDSVDPDSVDQDSVDPDSVDQDSVDPDSVDQDSVDPDSVDQDSVDPDSVDRYSVDQDSVNQDSVDPDSMDPDSEGQDSVELS</sequence>
<keyword evidence="1" id="KW-0694">RNA-binding</keyword>
<dbReference type="InterPro" id="IPR035979">
    <property type="entry name" value="RBD_domain_sf"/>
</dbReference>
<dbReference type="Proteomes" id="UP001497482">
    <property type="component" value="Chromosome 15"/>
</dbReference>
<evidence type="ECO:0000313" key="5">
    <source>
        <dbReference type="Proteomes" id="UP001497482"/>
    </source>
</evidence>
<dbReference type="SMART" id="SM00360">
    <property type="entry name" value="RRM"/>
    <property type="match status" value="1"/>
</dbReference>
<feature type="region of interest" description="Disordered" evidence="2">
    <location>
        <begin position="442"/>
        <end position="463"/>
    </location>
</feature>
<feature type="domain" description="RRM" evidence="3">
    <location>
        <begin position="500"/>
        <end position="573"/>
    </location>
</feature>
<feature type="compositionally biased region" description="Polar residues" evidence="2">
    <location>
        <begin position="142"/>
        <end position="165"/>
    </location>
</feature>
<proteinExistence type="predicted"/>
<organism evidence="4 5">
    <name type="scientific">Knipowitschia caucasica</name>
    <name type="common">Caucasian dwarf goby</name>
    <name type="synonym">Pomatoschistus caucasicus</name>
    <dbReference type="NCBI Taxonomy" id="637954"/>
    <lineage>
        <taxon>Eukaryota</taxon>
        <taxon>Metazoa</taxon>
        <taxon>Chordata</taxon>
        <taxon>Craniata</taxon>
        <taxon>Vertebrata</taxon>
        <taxon>Euteleostomi</taxon>
        <taxon>Actinopterygii</taxon>
        <taxon>Neopterygii</taxon>
        <taxon>Teleostei</taxon>
        <taxon>Neoteleostei</taxon>
        <taxon>Acanthomorphata</taxon>
        <taxon>Gobiaria</taxon>
        <taxon>Gobiiformes</taxon>
        <taxon>Gobioidei</taxon>
        <taxon>Gobiidae</taxon>
        <taxon>Gobiinae</taxon>
        <taxon>Knipowitschia</taxon>
    </lineage>
</organism>
<feature type="compositionally biased region" description="Basic and acidic residues" evidence="2">
    <location>
        <begin position="575"/>
        <end position="587"/>
    </location>
</feature>
<gene>
    <name evidence="4" type="ORF">KC01_LOCUS13655</name>
</gene>
<feature type="compositionally biased region" description="Acidic residues" evidence="2">
    <location>
        <begin position="707"/>
        <end position="725"/>
    </location>
</feature>
<dbReference type="PROSITE" id="PS50102">
    <property type="entry name" value="RRM"/>
    <property type="match status" value="1"/>
</dbReference>